<dbReference type="PANTHER" id="PTHR46082:SF11">
    <property type="entry name" value="AAA+ ATPASE DOMAIN-CONTAINING PROTEIN-RELATED"/>
    <property type="match status" value="1"/>
</dbReference>
<name>A0A067BVT3_SAPPC</name>
<keyword evidence="2" id="KW-1185">Reference proteome</keyword>
<dbReference type="InterPro" id="IPR053137">
    <property type="entry name" value="NLR-like"/>
</dbReference>
<organism evidence="1 2">
    <name type="scientific">Saprolegnia parasitica (strain CBS 223.65)</name>
    <dbReference type="NCBI Taxonomy" id="695850"/>
    <lineage>
        <taxon>Eukaryota</taxon>
        <taxon>Sar</taxon>
        <taxon>Stramenopiles</taxon>
        <taxon>Oomycota</taxon>
        <taxon>Saprolegniomycetes</taxon>
        <taxon>Saprolegniales</taxon>
        <taxon>Saprolegniaceae</taxon>
        <taxon>Saprolegnia</taxon>
    </lineage>
</organism>
<evidence type="ECO:0000313" key="1">
    <source>
        <dbReference type="EMBL" id="KDO22629.1"/>
    </source>
</evidence>
<proteinExistence type="predicted"/>
<sequence>MMLPARGLRLSYLRHFINSHGGESSFAGKTTAQVCFEFVVPLTKPGELSLVDHVANDPSTAAYVAPANWYVSHAWQYLFLETVDSLERFFSDRGLADDAVIWFCVFNNNQHLAATQSFASWSTTFKDSLAMIGNVVMIMHPWNDPIVLRRSWCVFEVYVAVTMGARFEIALARDQEATFLNDMAEDGAFLKMLATIKSENSEATIPSDRDGIFSLIRAETSFIAVDRLIFSTLSNWIKTTLEASIASAPTFAEKAARWLQLGRIYSRETKDADSERCFRHAVDLFTQSSGPDAADTLAAASHLAYAIAYQRKPRDEWAPRFTSSLAALESQLGATDDRSLRARADFASSLAWNGDFAAALNMSMTLLDLQRHMFGLGDWRTASTMSMIGINHFQLGARRVAARWLAKALPIQAAYFGEDHTSTTLTMSFLAGAFMFLGELQRALPLAQHLVATSERTRGPDNSGTMVDKMNLAMVTLMAGHLHEATAQLTALEAALKSRADLSHHHREVLKHLAVAHWANTEYDVAASCYRRIFEATPDKESAWLLVGFLLDAPTTTAQRDESLQRVRQYMMTSRDDAPESWPMSCTVCCQPVHGRLVKCDSCPKALFVFCASCLERQPRRALKFCAHDQADTAYSTMTPPRRFFFEADLVSLDASFEDVHGIFRAYETYCDAHSVPRHERLPRSSVPVLSRAWHPML</sequence>
<dbReference type="Pfam" id="PF13374">
    <property type="entry name" value="TPR_10"/>
    <property type="match status" value="1"/>
</dbReference>
<dbReference type="SUPFAM" id="SSF48452">
    <property type="entry name" value="TPR-like"/>
    <property type="match status" value="2"/>
</dbReference>
<accession>A0A067BVT3</accession>
<dbReference type="KEGG" id="spar:SPRG_21111"/>
<protein>
    <submittedName>
        <fullName evidence="1">Uncharacterized protein</fullName>
    </submittedName>
</protein>
<dbReference type="EMBL" id="KK583265">
    <property type="protein sequence ID" value="KDO22629.1"/>
    <property type="molecule type" value="Genomic_DNA"/>
</dbReference>
<dbReference type="OMA" id="SHHHREV"/>
<dbReference type="VEuPathDB" id="FungiDB:SPRG_21111"/>
<dbReference type="InterPro" id="IPR011990">
    <property type="entry name" value="TPR-like_helical_dom_sf"/>
</dbReference>
<dbReference type="PANTHER" id="PTHR46082">
    <property type="entry name" value="ATP/GTP-BINDING PROTEIN-RELATED"/>
    <property type="match status" value="1"/>
</dbReference>
<dbReference type="Proteomes" id="UP000030745">
    <property type="component" value="Unassembled WGS sequence"/>
</dbReference>
<dbReference type="GeneID" id="24141999"/>
<dbReference type="STRING" id="695850.A0A067BVT3"/>
<reference evidence="1 2" key="1">
    <citation type="journal article" date="2013" name="PLoS Genet.">
        <title>Distinctive expansion of potential virulence genes in the genome of the oomycete fish pathogen Saprolegnia parasitica.</title>
        <authorList>
            <person name="Jiang R.H."/>
            <person name="de Bruijn I."/>
            <person name="Haas B.J."/>
            <person name="Belmonte R."/>
            <person name="Lobach L."/>
            <person name="Christie J."/>
            <person name="van den Ackerveken G."/>
            <person name="Bottin A."/>
            <person name="Bulone V."/>
            <person name="Diaz-Moreno S.M."/>
            <person name="Dumas B."/>
            <person name="Fan L."/>
            <person name="Gaulin E."/>
            <person name="Govers F."/>
            <person name="Grenville-Briggs L.J."/>
            <person name="Horner N.R."/>
            <person name="Levin J.Z."/>
            <person name="Mammella M."/>
            <person name="Meijer H.J."/>
            <person name="Morris P."/>
            <person name="Nusbaum C."/>
            <person name="Oome S."/>
            <person name="Phillips A.J."/>
            <person name="van Rooyen D."/>
            <person name="Rzeszutek E."/>
            <person name="Saraiva M."/>
            <person name="Secombes C.J."/>
            <person name="Seidl M.F."/>
            <person name="Snel B."/>
            <person name="Stassen J.H."/>
            <person name="Sykes S."/>
            <person name="Tripathy S."/>
            <person name="van den Berg H."/>
            <person name="Vega-Arreguin J.C."/>
            <person name="Wawra S."/>
            <person name="Young S.K."/>
            <person name="Zeng Q."/>
            <person name="Dieguez-Uribeondo J."/>
            <person name="Russ C."/>
            <person name="Tyler B.M."/>
            <person name="van West P."/>
        </authorList>
    </citation>
    <scope>NUCLEOTIDE SEQUENCE [LARGE SCALE GENOMIC DNA]</scope>
    <source>
        <strain evidence="1 2">CBS 223.65</strain>
    </source>
</reference>
<gene>
    <name evidence="1" type="ORF">SPRG_21111</name>
</gene>
<dbReference type="Gene3D" id="1.25.40.10">
    <property type="entry name" value="Tetratricopeptide repeat domain"/>
    <property type="match status" value="2"/>
</dbReference>
<dbReference type="AlphaFoldDB" id="A0A067BVT3"/>
<dbReference type="OrthoDB" id="5960666at2759"/>
<dbReference type="RefSeq" id="XP_012206666.1">
    <property type="nucleotide sequence ID" value="XM_012351276.1"/>
</dbReference>
<evidence type="ECO:0000313" key="2">
    <source>
        <dbReference type="Proteomes" id="UP000030745"/>
    </source>
</evidence>